<dbReference type="CDD" id="cd16495">
    <property type="entry name" value="RING_CH-C4HC3_MARCH"/>
    <property type="match status" value="1"/>
</dbReference>
<feature type="transmembrane region" description="Helical" evidence="4">
    <location>
        <begin position="216"/>
        <end position="239"/>
    </location>
</feature>
<evidence type="ECO:0000259" key="5">
    <source>
        <dbReference type="PROSITE" id="PS51292"/>
    </source>
</evidence>
<dbReference type="PANTHER" id="PTHR46214">
    <property type="entry name" value="ZINC FINGER, RING-CH-TYPE"/>
    <property type="match status" value="1"/>
</dbReference>
<keyword evidence="4" id="KW-1133">Transmembrane helix</keyword>
<dbReference type="GO" id="GO:0008270">
    <property type="term" value="F:zinc ion binding"/>
    <property type="evidence" value="ECO:0007669"/>
    <property type="project" value="UniProtKB-KW"/>
</dbReference>
<name>A0AAV0CGY3_9ASTE</name>
<keyword evidence="2" id="KW-0863">Zinc-finger</keyword>
<evidence type="ECO:0000256" key="3">
    <source>
        <dbReference type="ARBA" id="ARBA00022833"/>
    </source>
</evidence>
<dbReference type="Pfam" id="PF12906">
    <property type="entry name" value="RINGv"/>
    <property type="match status" value="1"/>
</dbReference>
<evidence type="ECO:0000313" key="6">
    <source>
        <dbReference type="EMBL" id="CAH9077248.1"/>
    </source>
</evidence>
<keyword evidence="4" id="KW-0472">Membrane</keyword>
<dbReference type="InterPro" id="IPR013083">
    <property type="entry name" value="Znf_RING/FYVE/PHD"/>
</dbReference>
<evidence type="ECO:0000256" key="2">
    <source>
        <dbReference type="ARBA" id="ARBA00022771"/>
    </source>
</evidence>
<reference evidence="6" key="1">
    <citation type="submission" date="2022-07" db="EMBL/GenBank/DDBJ databases">
        <authorList>
            <person name="Macas J."/>
            <person name="Novak P."/>
            <person name="Neumann P."/>
        </authorList>
    </citation>
    <scope>NUCLEOTIDE SEQUENCE</scope>
</reference>
<dbReference type="SMART" id="SM00744">
    <property type="entry name" value="RINGv"/>
    <property type="match status" value="1"/>
</dbReference>
<comment type="caution">
    <text evidence="6">The sequence shown here is derived from an EMBL/GenBank/DDBJ whole genome shotgun (WGS) entry which is preliminary data.</text>
</comment>
<evidence type="ECO:0000256" key="1">
    <source>
        <dbReference type="ARBA" id="ARBA00022723"/>
    </source>
</evidence>
<feature type="domain" description="RING-CH-type" evidence="5">
    <location>
        <begin position="94"/>
        <end position="154"/>
    </location>
</feature>
<proteinExistence type="predicted"/>
<dbReference type="Gene3D" id="3.30.40.10">
    <property type="entry name" value="Zinc/RING finger domain, C3HC4 (zinc finger)"/>
    <property type="match status" value="1"/>
</dbReference>
<keyword evidence="7" id="KW-1185">Reference proteome</keyword>
<gene>
    <name evidence="6" type="ORF">CEPIT_LOCUS6114</name>
</gene>
<sequence>MSGGGYAVSGGVAAAAEGYTTDGISAADGSQCLDTEKHAHVNESADKSLLTIVIAADGSVNKQESVSSPEPVLITHTLGEKGCTETLKKPHLSTNSSSHEECRVCQQEKEEDLIELGCHCRGGLANAHRTCIETWFNTRGSNKCEICHQVAANVAIPEPRTDTSYLVWRIDPSFRGTNMAQQQDRGCFSPLGVAFSILIGGLLLDLLISLTLGVSALPVNIIIGVIVVLGLGTALRLALEFCHDWSVRRRVHRMEANVSVGFNPPL</sequence>
<keyword evidence="1" id="KW-0479">Metal-binding</keyword>
<dbReference type="PANTHER" id="PTHR46214:SF16">
    <property type="entry name" value="OS10G0481450 PROTEIN"/>
    <property type="match status" value="1"/>
</dbReference>
<dbReference type="SUPFAM" id="SSF57850">
    <property type="entry name" value="RING/U-box"/>
    <property type="match status" value="1"/>
</dbReference>
<dbReference type="InterPro" id="IPR011016">
    <property type="entry name" value="Znf_RING-CH"/>
</dbReference>
<protein>
    <recommendedName>
        <fullName evidence="5">RING-CH-type domain-containing protein</fullName>
    </recommendedName>
</protein>
<accession>A0AAV0CGY3</accession>
<keyword evidence="3" id="KW-0862">Zinc</keyword>
<dbReference type="Proteomes" id="UP001152523">
    <property type="component" value="Unassembled WGS sequence"/>
</dbReference>
<keyword evidence="4" id="KW-0812">Transmembrane</keyword>
<organism evidence="6 7">
    <name type="scientific">Cuscuta epithymum</name>
    <dbReference type="NCBI Taxonomy" id="186058"/>
    <lineage>
        <taxon>Eukaryota</taxon>
        <taxon>Viridiplantae</taxon>
        <taxon>Streptophyta</taxon>
        <taxon>Embryophyta</taxon>
        <taxon>Tracheophyta</taxon>
        <taxon>Spermatophyta</taxon>
        <taxon>Magnoliopsida</taxon>
        <taxon>eudicotyledons</taxon>
        <taxon>Gunneridae</taxon>
        <taxon>Pentapetalae</taxon>
        <taxon>asterids</taxon>
        <taxon>lamiids</taxon>
        <taxon>Solanales</taxon>
        <taxon>Convolvulaceae</taxon>
        <taxon>Cuscuteae</taxon>
        <taxon>Cuscuta</taxon>
        <taxon>Cuscuta subgen. Cuscuta</taxon>
    </lineage>
</organism>
<evidence type="ECO:0000256" key="4">
    <source>
        <dbReference type="SAM" id="Phobius"/>
    </source>
</evidence>
<evidence type="ECO:0000313" key="7">
    <source>
        <dbReference type="Proteomes" id="UP001152523"/>
    </source>
</evidence>
<dbReference type="AlphaFoldDB" id="A0AAV0CGY3"/>
<dbReference type="PROSITE" id="PS51292">
    <property type="entry name" value="ZF_RING_CH"/>
    <property type="match status" value="1"/>
</dbReference>
<dbReference type="EMBL" id="CAMAPF010000031">
    <property type="protein sequence ID" value="CAH9077248.1"/>
    <property type="molecule type" value="Genomic_DNA"/>
</dbReference>
<feature type="transmembrane region" description="Helical" evidence="4">
    <location>
        <begin position="188"/>
        <end position="210"/>
    </location>
</feature>